<keyword evidence="14" id="KW-1185">Reference proteome</keyword>
<dbReference type="GO" id="GO:0005506">
    <property type="term" value="F:iron ion binding"/>
    <property type="evidence" value="ECO:0007669"/>
    <property type="project" value="InterPro"/>
</dbReference>
<accession>A0A0T6AX56</accession>
<comment type="similarity">
    <text evidence="4">Belongs to the cytochrome P450 family.</text>
</comment>
<dbReference type="InterPro" id="IPR001128">
    <property type="entry name" value="Cyt_P450"/>
</dbReference>
<evidence type="ECO:0000256" key="4">
    <source>
        <dbReference type="ARBA" id="ARBA00010617"/>
    </source>
</evidence>
<dbReference type="Pfam" id="PF00067">
    <property type="entry name" value="p450"/>
    <property type="match status" value="1"/>
</dbReference>
<dbReference type="AlphaFoldDB" id="A0A0T6AX56"/>
<keyword evidence="6" id="KW-0479">Metal-binding</keyword>
<gene>
    <name evidence="13" type="ORF">AMK59_7195</name>
</gene>
<evidence type="ECO:0000256" key="12">
    <source>
        <dbReference type="ARBA" id="ARBA00023136"/>
    </source>
</evidence>
<dbReference type="GO" id="GO:0004497">
    <property type="term" value="F:monooxygenase activity"/>
    <property type="evidence" value="ECO:0007669"/>
    <property type="project" value="UniProtKB-KW"/>
</dbReference>
<evidence type="ECO:0000256" key="8">
    <source>
        <dbReference type="ARBA" id="ARBA00022848"/>
    </source>
</evidence>
<reference evidence="13 14" key="1">
    <citation type="submission" date="2015-09" db="EMBL/GenBank/DDBJ databases">
        <title>Draft genome of the scarab beetle Oryctes borbonicus.</title>
        <authorList>
            <person name="Meyer J.M."/>
            <person name="Markov G.V."/>
            <person name="Baskaran P."/>
            <person name="Herrmann M."/>
            <person name="Sommer R.J."/>
            <person name="Roedelsperger C."/>
        </authorList>
    </citation>
    <scope>NUCLEOTIDE SEQUENCE [LARGE SCALE GENOMIC DNA]</scope>
    <source>
        <strain evidence="13">OB123</strain>
        <tissue evidence="13">Whole animal</tissue>
    </source>
</reference>
<protein>
    <submittedName>
        <fullName evidence="13">Cytochrome P450</fullName>
    </submittedName>
</protein>
<comment type="subcellular location">
    <subcellularLocation>
        <location evidence="3">Endoplasmic reticulum membrane</location>
        <topology evidence="3">Peripheral membrane protein</topology>
    </subcellularLocation>
    <subcellularLocation>
        <location evidence="2">Microsome membrane</location>
        <topology evidence="2">Peripheral membrane protein</topology>
    </subcellularLocation>
</comment>
<proteinExistence type="inferred from homology"/>
<evidence type="ECO:0000256" key="1">
    <source>
        <dbReference type="ARBA" id="ARBA00001971"/>
    </source>
</evidence>
<dbReference type="SUPFAM" id="SSF48264">
    <property type="entry name" value="Cytochrome P450"/>
    <property type="match status" value="1"/>
</dbReference>
<dbReference type="OrthoDB" id="2789670at2759"/>
<dbReference type="EMBL" id="LJIG01022647">
    <property type="protein sequence ID" value="KRT79453.1"/>
    <property type="molecule type" value="Genomic_DNA"/>
</dbReference>
<keyword evidence="10" id="KW-0408">Iron</keyword>
<dbReference type="GO" id="GO:0016705">
    <property type="term" value="F:oxidoreductase activity, acting on paired donors, with incorporation or reduction of molecular oxygen"/>
    <property type="evidence" value="ECO:0007669"/>
    <property type="project" value="InterPro"/>
</dbReference>
<keyword evidence="8" id="KW-0492">Microsome</keyword>
<evidence type="ECO:0000256" key="3">
    <source>
        <dbReference type="ARBA" id="ARBA00004406"/>
    </source>
</evidence>
<feature type="non-terminal residue" evidence="13">
    <location>
        <position position="1"/>
    </location>
</feature>
<dbReference type="InterPro" id="IPR036396">
    <property type="entry name" value="Cyt_P450_sf"/>
</dbReference>
<keyword evidence="12" id="KW-0472">Membrane</keyword>
<dbReference type="Proteomes" id="UP000051574">
    <property type="component" value="Unassembled WGS sequence"/>
</dbReference>
<sequence>NALDKEPVKEGIEMKDYMARLTTDIIGSIAFGIECNCIENPNAEFKSCARILLSAGSNATRILINTFPSLMKFLRVGVLPKEFSNFFMKAIKEIVDYRETNHVKRKGFLDLLLQLKNRGKIVNEMSDEIGGFETTSTTLSFLLYELCCKENIQEKLREEIINILQRHDNKVTYEALAEMKYVDMVLNGKIILLVNKKQSNAFFCRNSKKISTITCTC</sequence>
<evidence type="ECO:0000256" key="5">
    <source>
        <dbReference type="ARBA" id="ARBA00022617"/>
    </source>
</evidence>
<dbReference type="GO" id="GO:0005789">
    <property type="term" value="C:endoplasmic reticulum membrane"/>
    <property type="evidence" value="ECO:0007669"/>
    <property type="project" value="UniProtKB-SubCell"/>
</dbReference>
<evidence type="ECO:0000256" key="9">
    <source>
        <dbReference type="ARBA" id="ARBA00023002"/>
    </source>
</evidence>
<keyword evidence="11" id="KW-0503">Monooxygenase</keyword>
<keyword evidence="5" id="KW-0349">Heme</keyword>
<dbReference type="Gene3D" id="1.10.630.10">
    <property type="entry name" value="Cytochrome P450"/>
    <property type="match status" value="1"/>
</dbReference>
<evidence type="ECO:0000256" key="7">
    <source>
        <dbReference type="ARBA" id="ARBA00022824"/>
    </source>
</evidence>
<feature type="non-terminal residue" evidence="13">
    <location>
        <position position="217"/>
    </location>
</feature>
<evidence type="ECO:0000313" key="13">
    <source>
        <dbReference type="EMBL" id="KRT79453.1"/>
    </source>
</evidence>
<dbReference type="GO" id="GO:0020037">
    <property type="term" value="F:heme binding"/>
    <property type="evidence" value="ECO:0007669"/>
    <property type="project" value="InterPro"/>
</dbReference>
<evidence type="ECO:0000256" key="11">
    <source>
        <dbReference type="ARBA" id="ARBA00023033"/>
    </source>
</evidence>
<comment type="caution">
    <text evidence="13">The sequence shown here is derived from an EMBL/GenBank/DDBJ whole genome shotgun (WGS) entry which is preliminary data.</text>
</comment>
<comment type="cofactor">
    <cofactor evidence="1">
        <name>heme</name>
        <dbReference type="ChEBI" id="CHEBI:30413"/>
    </cofactor>
</comment>
<evidence type="ECO:0000256" key="6">
    <source>
        <dbReference type="ARBA" id="ARBA00022723"/>
    </source>
</evidence>
<name>A0A0T6AX56_9SCAR</name>
<evidence type="ECO:0000313" key="14">
    <source>
        <dbReference type="Proteomes" id="UP000051574"/>
    </source>
</evidence>
<keyword evidence="9" id="KW-0560">Oxidoreductase</keyword>
<organism evidence="13 14">
    <name type="scientific">Oryctes borbonicus</name>
    <dbReference type="NCBI Taxonomy" id="1629725"/>
    <lineage>
        <taxon>Eukaryota</taxon>
        <taxon>Metazoa</taxon>
        <taxon>Ecdysozoa</taxon>
        <taxon>Arthropoda</taxon>
        <taxon>Hexapoda</taxon>
        <taxon>Insecta</taxon>
        <taxon>Pterygota</taxon>
        <taxon>Neoptera</taxon>
        <taxon>Endopterygota</taxon>
        <taxon>Coleoptera</taxon>
        <taxon>Polyphaga</taxon>
        <taxon>Scarabaeiformia</taxon>
        <taxon>Scarabaeidae</taxon>
        <taxon>Dynastinae</taxon>
        <taxon>Oryctes</taxon>
    </lineage>
</organism>
<keyword evidence="7" id="KW-0256">Endoplasmic reticulum</keyword>
<dbReference type="PANTHER" id="PTHR24292:SF54">
    <property type="entry name" value="CYP9F3-RELATED"/>
    <property type="match status" value="1"/>
</dbReference>
<evidence type="ECO:0000256" key="2">
    <source>
        <dbReference type="ARBA" id="ARBA00004174"/>
    </source>
</evidence>
<dbReference type="InterPro" id="IPR050476">
    <property type="entry name" value="Insect_CytP450_Detox"/>
</dbReference>
<dbReference type="PANTHER" id="PTHR24292">
    <property type="entry name" value="CYTOCHROME P450"/>
    <property type="match status" value="1"/>
</dbReference>
<evidence type="ECO:0000256" key="10">
    <source>
        <dbReference type="ARBA" id="ARBA00023004"/>
    </source>
</evidence>